<feature type="region of interest" description="Disordered" evidence="1">
    <location>
        <begin position="1"/>
        <end position="24"/>
    </location>
</feature>
<evidence type="ECO:0000313" key="2">
    <source>
        <dbReference type="EMBL" id="MPC76108.1"/>
    </source>
</evidence>
<dbReference type="AlphaFoldDB" id="A0A5B7I5G4"/>
<proteinExistence type="predicted"/>
<keyword evidence="3" id="KW-1185">Reference proteome</keyword>
<protein>
    <submittedName>
        <fullName evidence="2">Uncharacterized protein</fullName>
    </submittedName>
</protein>
<comment type="caution">
    <text evidence="2">The sequence shown here is derived from an EMBL/GenBank/DDBJ whole genome shotgun (WGS) entry which is preliminary data.</text>
</comment>
<name>A0A5B7I5G4_PORTR</name>
<feature type="region of interest" description="Disordered" evidence="1">
    <location>
        <begin position="87"/>
        <end position="122"/>
    </location>
</feature>
<feature type="compositionally biased region" description="Polar residues" evidence="1">
    <location>
        <begin position="105"/>
        <end position="122"/>
    </location>
</feature>
<reference evidence="2 3" key="1">
    <citation type="submission" date="2019-05" db="EMBL/GenBank/DDBJ databases">
        <title>Another draft genome of Portunus trituberculatus and its Hox gene families provides insights of decapod evolution.</title>
        <authorList>
            <person name="Jeong J.-H."/>
            <person name="Song I."/>
            <person name="Kim S."/>
            <person name="Choi T."/>
            <person name="Kim D."/>
            <person name="Ryu S."/>
            <person name="Kim W."/>
        </authorList>
    </citation>
    <scope>NUCLEOTIDE SEQUENCE [LARGE SCALE GENOMIC DNA]</scope>
    <source>
        <tissue evidence="2">Muscle</tissue>
    </source>
</reference>
<evidence type="ECO:0000256" key="1">
    <source>
        <dbReference type="SAM" id="MobiDB-lite"/>
    </source>
</evidence>
<gene>
    <name evidence="2" type="ORF">E2C01_070513</name>
</gene>
<sequence>MPSRLPAAPHITRPPRTPQPAGTPPLRCLVLVRWWPHRHTPTHSPPTTPRQRCNITSVPSITVTVARPYRQLMRNLQRSLQQDILSPHPRLPFLLPPPQPRVTPKDTTNISPSPTLLSNTVL</sequence>
<organism evidence="2 3">
    <name type="scientific">Portunus trituberculatus</name>
    <name type="common">Swimming crab</name>
    <name type="synonym">Neptunus trituberculatus</name>
    <dbReference type="NCBI Taxonomy" id="210409"/>
    <lineage>
        <taxon>Eukaryota</taxon>
        <taxon>Metazoa</taxon>
        <taxon>Ecdysozoa</taxon>
        <taxon>Arthropoda</taxon>
        <taxon>Crustacea</taxon>
        <taxon>Multicrustacea</taxon>
        <taxon>Malacostraca</taxon>
        <taxon>Eumalacostraca</taxon>
        <taxon>Eucarida</taxon>
        <taxon>Decapoda</taxon>
        <taxon>Pleocyemata</taxon>
        <taxon>Brachyura</taxon>
        <taxon>Eubrachyura</taxon>
        <taxon>Portunoidea</taxon>
        <taxon>Portunidae</taxon>
        <taxon>Portuninae</taxon>
        <taxon>Portunus</taxon>
    </lineage>
</organism>
<evidence type="ECO:0000313" key="3">
    <source>
        <dbReference type="Proteomes" id="UP000324222"/>
    </source>
</evidence>
<dbReference type="Proteomes" id="UP000324222">
    <property type="component" value="Unassembled WGS sequence"/>
</dbReference>
<dbReference type="EMBL" id="VSRR010042615">
    <property type="protein sequence ID" value="MPC76108.1"/>
    <property type="molecule type" value="Genomic_DNA"/>
</dbReference>
<accession>A0A5B7I5G4</accession>